<keyword evidence="1" id="KW-0812">Transmembrane</keyword>
<dbReference type="EMBL" id="FQZY01000039">
    <property type="protein sequence ID" value="SHK26345.1"/>
    <property type="molecule type" value="Genomic_DNA"/>
</dbReference>
<evidence type="ECO:0000313" key="3">
    <source>
        <dbReference type="Proteomes" id="UP000184301"/>
    </source>
</evidence>
<name>A0A1M6R1H9_9FIRM</name>
<keyword evidence="1" id="KW-1133">Transmembrane helix</keyword>
<protein>
    <recommendedName>
        <fullName evidence="4">Prepilin-type N-terminal cleavage/methylation domain-containing protein</fullName>
    </recommendedName>
</protein>
<keyword evidence="1" id="KW-0472">Membrane</keyword>
<dbReference type="RefSeq" id="WP_073111107.1">
    <property type="nucleotide sequence ID" value="NZ_FQZY01000039.1"/>
</dbReference>
<gene>
    <name evidence="2" type="ORF">SAMN02745243_02580</name>
</gene>
<accession>A0A1M6R1H9</accession>
<evidence type="ECO:0008006" key="4">
    <source>
        <dbReference type="Google" id="ProtNLM"/>
    </source>
</evidence>
<reference evidence="2 3" key="1">
    <citation type="submission" date="2016-11" db="EMBL/GenBank/DDBJ databases">
        <authorList>
            <person name="Jaros S."/>
            <person name="Januszkiewicz K."/>
            <person name="Wedrychowicz H."/>
        </authorList>
    </citation>
    <scope>NUCLEOTIDE SEQUENCE [LARGE SCALE GENOMIC DNA]</scope>
    <source>
        <strain evidence="2 3">DSM 15480</strain>
    </source>
</reference>
<organism evidence="2 3">
    <name type="scientific">Hespellia stercorisuis DSM 15480</name>
    <dbReference type="NCBI Taxonomy" id="1121950"/>
    <lineage>
        <taxon>Bacteria</taxon>
        <taxon>Bacillati</taxon>
        <taxon>Bacillota</taxon>
        <taxon>Clostridia</taxon>
        <taxon>Lachnospirales</taxon>
        <taxon>Lachnospiraceae</taxon>
        <taxon>Hespellia</taxon>
    </lineage>
</organism>
<proteinExistence type="predicted"/>
<dbReference type="AlphaFoldDB" id="A0A1M6R1H9"/>
<sequence>MKQTIRSEKGFTISEMLMTVLVIALVTSVIGGGVMVVKNAYTKVTLKAEAETLRSTALTAVINELRYAQNINPEEPDPADPDKKTVLAFDSPSRGYRIYLPVNPEGASNEITVCSMVNRTQVPLLTEKTQTDALVPILKELSYDSTKKTFTLNIAIKYKNNDFIKGDKITINPINHQYGQ</sequence>
<evidence type="ECO:0000256" key="1">
    <source>
        <dbReference type="SAM" id="Phobius"/>
    </source>
</evidence>
<feature type="transmembrane region" description="Helical" evidence="1">
    <location>
        <begin position="16"/>
        <end position="37"/>
    </location>
</feature>
<keyword evidence="3" id="KW-1185">Reference proteome</keyword>
<dbReference type="STRING" id="1121950.SAMN02745243_02580"/>
<evidence type="ECO:0000313" key="2">
    <source>
        <dbReference type="EMBL" id="SHK26345.1"/>
    </source>
</evidence>
<dbReference type="Proteomes" id="UP000184301">
    <property type="component" value="Unassembled WGS sequence"/>
</dbReference>
<dbReference type="OrthoDB" id="1956882at2"/>